<dbReference type="Gene3D" id="2.70.70.10">
    <property type="entry name" value="Glucose Permease (Domain IIA)"/>
    <property type="match status" value="1"/>
</dbReference>
<dbReference type="CDD" id="cd12797">
    <property type="entry name" value="M23_peptidase"/>
    <property type="match status" value="1"/>
</dbReference>
<organism evidence="3 4">
    <name type="scientific">Granulicella mallensis</name>
    <dbReference type="NCBI Taxonomy" id="940614"/>
    <lineage>
        <taxon>Bacteria</taxon>
        <taxon>Pseudomonadati</taxon>
        <taxon>Acidobacteriota</taxon>
        <taxon>Terriglobia</taxon>
        <taxon>Terriglobales</taxon>
        <taxon>Acidobacteriaceae</taxon>
        <taxon>Granulicella</taxon>
    </lineage>
</organism>
<dbReference type="SUPFAM" id="SSF51261">
    <property type="entry name" value="Duplicated hybrid motif"/>
    <property type="match status" value="1"/>
</dbReference>
<evidence type="ECO:0000313" key="4">
    <source>
        <dbReference type="Proteomes" id="UP000584867"/>
    </source>
</evidence>
<dbReference type="InterPro" id="IPR011055">
    <property type="entry name" value="Dup_hybrid_motif"/>
</dbReference>
<dbReference type="EMBL" id="JACHIO010000015">
    <property type="protein sequence ID" value="MBB5065304.1"/>
    <property type="molecule type" value="Genomic_DNA"/>
</dbReference>
<keyword evidence="1" id="KW-1133">Transmembrane helix</keyword>
<proteinExistence type="predicted"/>
<dbReference type="GO" id="GO:0004222">
    <property type="term" value="F:metalloendopeptidase activity"/>
    <property type="evidence" value="ECO:0007669"/>
    <property type="project" value="TreeGrafter"/>
</dbReference>
<sequence length="334" mass="35426">MKKRYIVYVTRGENGTVDRVLIPMRYVTVFVASAIVGMFTIAGMAGSYSRMLAKAETTNRLRDELALTRKDYAHLEKTAHEKDVQAASLGSLASEVSAIYGLTAGKFMLSHGLHTPKTVVADSAKAPLKDDSTDLTDDNYYKSLDTFYALRSTAAQGLAARNLGQGLDQSLGARGTLNGFAGLDADSNLFNMPDMWPILGPITSGFGERIDPVLGMGIGEFHKGVDIGSPDGTPVHAPAEGRVIKAGMGSGYGREIEIDHGNGIVTVYGHLQGYNVTEGQTVAKGEVIGFVGHSGHATGSHLHYEVQVRGTAVNPHKYLRTTMAQLGGGPTGGL</sequence>
<keyword evidence="3" id="KW-0378">Hydrolase</keyword>
<reference evidence="3 4" key="1">
    <citation type="submission" date="2020-08" db="EMBL/GenBank/DDBJ databases">
        <title>Genomic Encyclopedia of Type Strains, Phase IV (KMG-V): Genome sequencing to study the core and pangenomes of soil and plant-associated prokaryotes.</title>
        <authorList>
            <person name="Whitman W."/>
        </authorList>
    </citation>
    <scope>NUCLEOTIDE SEQUENCE [LARGE SCALE GENOMIC DNA]</scope>
    <source>
        <strain evidence="3 4">X5P3</strain>
    </source>
</reference>
<name>A0A7W7ZSF7_9BACT</name>
<evidence type="ECO:0000256" key="1">
    <source>
        <dbReference type="SAM" id="Phobius"/>
    </source>
</evidence>
<evidence type="ECO:0000313" key="3">
    <source>
        <dbReference type="EMBL" id="MBB5065304.1"/>
    </source>
</evidence>
<dbReference type="RefSeq" id="WP_184257876.1">
    <property type="nucleotide sequence ID" value="NZ_JACHIO010000015.1"/>
</dbReference>
<dbReference type="InterPro" id="IPR016047">
    <property type="entry name" value="M23ase_b-sheet_dom"/>
</dbReference>
<accession>A0A7W7ZSF7</accession>
<dbReference type="InterPro" id="IPR050570">
    <property type="entry name" value="Cell_wall_metabolism_enzyme"/>
</dbReference>
<dbReference type="PANTHER" id="PTHR21666">
    <property type="entry name" value="PEPTIDASE-RELATED"/>
    <property type="match status" value="1"/>
</dbReference>
<dbReference type="Pfam" id="PF01551">
    <property type="entry name" value="Peptidase_M23"/>
    <property type="match status" value="1"/>
</dbReference>
<keyword evidence="1" id="KW-0472">Membrane</keyword>
<evidence type="ECO:0000259" key="2">
    <source>
        <dbReference type="Pfam" id="PF01551"/>
    </source>
</evidence>
<protein>
    <submittedName>
        <fullName evidence="3">Murein DD-endopeptidase MepM/ murein hydrolase activator NlpD</fullName>
    </submittedName>
</protein>
<keyword evidence="1" id="KW-0812">Transmembrane</keyword>
<comment type="caution">
    <text evidence="3">The sequence shown here is derived from an EMBL/GenBank/DDBJ whole genome shotgun (WGS) entry which is preliminary data.</text>
</comment>
<feature type="domain" description="M23ase beta-sheet core" evidence="2">
    <location>
        <begin position="221"/>
        <end position="315"/>
    </location>
</feature>
<dbReference type="PANTHER" id="PTHR21666:SF286">
    <property type="entry name" value="LIPOPROTEIN NLPD"/>
    <property type="match status" value="1"/>
</dbReference>
<dbReference type="Proteomes" id="UP000584867">
    <property type="component" value="Unassembled WGS sequence"/>
</dbReference>
<dbReference type="AlphaFoldDB" id="A0A7W7ZSF7"/>
<gene>
    <name evidence="3" type="ORF">HDF15_003667</name>
</gene>
<feature type="transmembrane region" description="Helical" evidence="1">
    <location>
        <begin position="26"/>
        <end position="45"/>
    </location>
</feature>